<reference evidence="3" key="1">
    <citation type="submission" date="2022-01" db="EMBL/GenBank/DDBJ databases">
        <authorList>
            <person name="Jo J.-H."/>
            <person name="Im W.-T."/>
        </authorList>
    </citation>
    <scope>NUCLEOTIDE SEQUENCE</scope>
    <source>
        <strain evidence="3">NA20</strain>
    </source>
</reference>
<proteinExistence type="inferred from homology"/>
<dbReference type="EMBL" id="JAKLTR010000061">
    <property type="protein sequence ID" value="MCG2618229.1"/>
    <property type="molecule type" value="Genomic_DNA"/>
</dbReference>
<dbReference type="SUPFAM" id="SSF82771">
    <property type="entry name" value="GIY-YIG endonuclease"/>
    <property type="match status" value="1"/>
</dbReference>
<evidence type="ECO:0000259" key="2">
    <source>
        <dbReference type="PROSITE" id="PS50164"/>
    </source>
</evidence>
<feature type="non-terminal residue" evidence="3">
    <location>
        <position position="1"/>
    </location>
</feature>
<dbReference type="RefSeq" id="WP_237877521.1">
    <property type="nucleotide sequence ID" value="NZ_JAKLTR010000061.1"/>
</dbReference>
<protein>
    <submittedName>
        <fullName evidence="3">GIY-YIG nuclease family protein</fullName>
    </submittedName>
</protein>
<name>A0ABS9L0X3_9BACT</name>
<evidence type="ECO:0000313" key="3">
    <source>
        <dbReference type="EMBL" id="MCG2618229.1"/>
    </source>
</evidence>
<comment type="similarity">
    <text evidence="1">Belongs to the UPF0213 family.</text>
</comment>
<dbReference type="CDD" id="cd10449">
    <property type="entry name" value="GIY-YIG_SLX1_like"/>
    <property type="match status" value="1"/>
</dbReference>
<organism evidence="3 4">
    <name type="scientific">Terrimonas ginsenosidimutans</name>
    <dbReference type="NCBI Taxonomy" id="2908004"/>
    <lineage>
        <taxon>Bacteria</taxon>
        <taxon>Pseudomonadati</taxon>
        <taxon>Bacteroidota</taxon>
        <taxon>Chitinophagia</taxon>
        <taxon>Chitinophagales</taxon>
        <taxon>Chitinophagaceae</taxon>
        <taxon>Terrimonas</taxon>
    </lineage>
</organism>
<dbReference type="Gene3D" id="3.40.1440.10">
    <property type="entry name" value="GIY-YIG endonuclease"/>
    <property type="match status" value="1"/>
</dbReference>
<gene>
    <name evidence="3" type="ORF">LZZ85_28295</name>
</gene>
<keyword evidence="4" id="KW-1185">Reference proteome</keyword>
<dbReference type="PANTHER" id="PTHR34477">
    <property type="entry name" value="UPF0213 PROTEIN YHBQ"/>
    <property type="match status" value="1"/>
</dbReference>
<accession>A0ABS9L0X3</accession>
<feature type="domain" description="GIY-YIG" evidence="2">
    <location>
        <begin position="3"/>
        <end position="80"/>
    </location>
</feature>
<evidence type="ECO:0000256" key="1">
    <source>
        <dbReference type="ARBA" id="ARBA00007435"/>
    </source>
</evidence>
<dbReference type="InterPro" id="IPR000305">
    <property type="entry name" value="GIY-YIG_endonuc"/>
</dbReference>
<dbReference type="Proteomes" id="UP001165367">
    <property type="component" value="Unassembled WGS sequence"/>
</dbReference>
<dbReference type="Pfam" id="PF01541">
    <property type="entry name" value="GIY-YIG"/>
    <property type="match status" value="1"/>
</dbReference>
<dbReference type="InterPro" id="IPR050190">
    <property type="entry name" value="UPF0213_domain"/>
</dbReference>
<sequence>FIMEWYMYILYSPILDRYYVGYTGDELAERLRRHNSKHRGFTGTAGDWRIIYTESFPDKLSAHQRELDIKRWKSRKKIEQLIGAQHSG</sequence>
<comment type="caution">
    <text evidence="3">The sequence shown here is derived from an EMBL/GenBank/DDBJ whole genome shotgun (WGS) entry which is preliminary data.</text>
</comment>
<dbReference type="PROSITE" id="PS50164">
    <property type="entry name" value="GIY_YIG"/>
    <property type="match status" value="1"/>
</dbReference>
<dbReference type="InterPro" id="IPR035901">
    <property type="entry name" value="GIY-YIG_endonuc_sf"/>
</dbReference>
<dbReference type="PANTHER" id="PTHR34477:SF5">
    <property type="entry name" value="BSL5627 PROTEIN"/>
    <property type="match status" value="1"/>
</dbReference>
<evidence type="ECO:0000313" key="4">
    <source>
        <dbReference type="Proteomes" id="UP001165367"/>
    </source>
</evidence>